<evidence type="ECO:0000256" key="1">
    <source>
        <dbReference type="SAM" id="SignalP"/>
    </source>
</evidence>
<evidence type="ECO:0000313" key="3">
    <source>
        <dbReference type="Proteomes" id="UP000193090"/>
    </source>
</evidence>
<dbReference type="Pfam" id="PF03583">
    <property type="entry name" value="LIP"/>
    <property type="match status" value="1"/>
</dbReference>
<dbReference type="SUPFAM" id="SSF53474">
    <property type="entry name" value="alpha/beta-Hydrolases"/>
    <property type="match status" value="1"/>
</dbReference>
<dbReference type="AlphaFoldDB" id="A0A1X2EK06"/>
<dbReference type="Gene3D" id="1.10.260.130">
    <property type="match status" value="1"/>
</dbReference>
<keyword evidence="3" id="KW-1185">Reference proteome</keyword>
<name>A0A1X2EK06_9MYCO</name>
<dbReference type="Gene3D" id="3.40.50.1820">
    <property type="entry name" value="alpha/beta hydrolase"/>
    <property type="match status" value="1"/>
</dbReference>
<dbReference type="OrthoDB" id="9798122at2"/>
<comment type="caution">
    <text evidence="2">The sequence shown here is derived from an EMBL/GenBank/DDBJ whole genome shotgun (WGS) entry which is preliminary data.</text>
</comment>
<feature type="signal peptide" evidence="1">
    <location>
        <begin position="1"/>
        <end position="28"/>
    </location>
</feature>
<gene>
    <name evidence="2" type="ORF">AWC30_09775</name>
</gene>
<organism evidence="2 3">
    <name type="scientific">Mycolicibacillus trivialis</name>
    <dbReference type="NCBI Taxonomy" id="1798"/>
    <lineage>
        <taxon>Bacteria</taxon>
        <taxon>Bacillati</taxon>
        <taxon>Actinomycetota</taxon>
        <taxon>Actinomycetes</taxon>
        <taxon>Mycobacteriales</taxon>
        <taxon>Mycobacteriaceae</taxon>
        <taxon>Mycolicibacillus</taxon>
    </lineage>
</organism>
<accession>A0A1X2EK06</accession>
<dbReference type="RefSeq" id="WP_085109965.1">
    <property type="nucleotide sequence ID" value="NZ_JACKSN010000066.1"/>
</dbReference>
<feature type="chain" id="PRO_5012439759" evidence="1">
    <location>
        <begin position="29"/>
        <end position="433"/>
    </location>
</feature>
<dbReference type="GO" id="GO:0016042">
    <property type="term" value="P:lipid catabolic process"/>
    <property type="evidence" value="ECO:0007669"/>
    <property type="project" value="InterPro"/>
</dbReference>
<evidence type="ECO:0000313" key="2">
    <source>
        <dbReference type="EMBL" id="ORX04677.1"/>
    </source>
</evidence>
<dbReference type="Proteomes" id="UP000193090">
    <property type="component" value="Unassembled WGS sequence"/>
</dbReference>
<keyword evidence="1" id="KW-0732">Signal</keyword>
<dbReference type="PANTHER" id="PTHR34853">
    <property type="match status" value="1"/>
</dbReference>
<dbReference type="InterPro" id="IPR029058">
    <property type="entry name" value="AB_hydrolase_fold"/>
</dbReference>
<dbReference type="InterPro" id="IPR005152">
    <property type="entry name" value="Lipase_secreted"/>
</dbReference>
<sequence length="433" mass="45663">MAKTPRSASSVALAAGAAVTGVAGSAAALRSPAVIARLNDWAGRRLTDAQRADRHAAILPTPITGSGFYSAPGDLSALTNGEIIRAERVSPRLPIPRAAVHRFMVRSTDTAGNAVPVTATLIEPHRPWRGSGPRPVVVRNQPINSLGLKAAPSYRIAHGLYVDVPPYLPLLLARNYAVLLPDHEGPRMAYSAGRMAGHAVLDSVRGMRTLQPELVDSPMVMDGYSGGAIATVWAAQEQPTYAPELSFRGAAAGGTPTDYALLFRSMNAGLGSGLFAAAVIGQAREYPQMAELFGDFAFYVATLIKDLPQPPLAAAGLARLDLGRIATVPEPLESEIAQAVIADNKPGAAAPTMPVLFYHGSSGRFLGDQFIPEEGVLELIDTWRARGADVDYLPVPGEHLIAAGWAMPTVLRWMGRVLGERRVADPSAGRGVG</sequence>
<reference evidence="2 3" key="1">
    <citation type="submission" date="2016-01" db="EMBL/GenBank/DDBJ databases">
        <title>The new phylogeny of the genus Mycobacterium.</title>
        <authorList>
            <person name="Tarcisio F."/>
            <person name="Conor M."/>
            <person name="Antonella G."/>
            <person name="Elisabetta G."/>
            <person name="Giulia F.S."/>
            <person name="Sara T."/>
            <person name="Anna F."/>
            <person name="Clotilde B."/>
            <person name="Roberto B."/>
            <person name="Veronica D.S."/>
            <person name="Fabio R."/>
            <person name="Monica P."/>
            <person name="Olivier J."/>
            <person name="Enrico T."/>
            <person name="Nicola S."/>
        </authorList>
    </citation>
    <scope>NUCLEOTIDE SEQUENCE [LARGE SCALE GENOMIC DNA]</scope>
    <source>
        <strain evidence="2 3">DSM 44153</strain>
    </source>
</reference>
<proteinExistence type="predicted"/>
<dbReference type="PIRSF" id="PIRSF029171">
    <property type="entry name" value="Esterase_LipA"/>
    <property type="match status" value="1"/>
</dbReference>
<protein>
    <submittedName>
        <fullName evidence="2">Lipase</fullName>
    </submittedName>
</protein>
<dbReference type="PANTHER" id="PTHR34853:SF1">
    <property type="entry name" value="LIPASE 5"/>
    <property type="match status" value="1"/>
</dbReference>
<dbReference type="GO" id="GO:0004806">
    <property type="term" value="F:triacylglycerol lipase activity"/>
    <property type="evidence" value="ECO:0007669"/>
    <property type="project" value="InterPro"/>
</dbReference>
<dbReference type="EMBL" id="LQPZ01000022">
    <property type="protein sequence ID" value="ORX04677.1"/>
    <property type="molecule type" value="Genomic_DNA"/>
</dbReference>
<dbReference type="STRING" id="1798.AWC30_09775"/>